<protein>
    <submittedName>
        <fullName evidence="2">Uncharacterized protein</fullName>
    </submittedName>
</protein>
<dbReference type="EMBL" id="FOHK01000002">
    <property type="protein sequence ID" value="SES79119.1"/>
    <property type="molecule type" value="Genomic_DNA"/>
</dbReference>
<evidence type="ECO:0000313" key="2">
    <source>
        <dbReference type="EMBL" id="SES79119.1"/>
    </source>
</evidence>
<evidence type="ECO:0000256" key="1">
    <source>
        <dbReference type="SAM" id="MobiDB-lite"/>
    </source>
</evidence>
<organism evidence="2 3">
    <name type="scientific">Thalassotalea agarivorans</name>
    <name type="common">Thalassomonas agarivorans</name>
    <dbReference type="NCBI Taxonomy" id="349064"/>
    <lineage>
        <taxon>Bacteria</taxon>
        <taxon>Pseudomonadati</taxon>
        <taxon>Pseudomonadota</taxon>
        <taxon>Gammaproteobacteria</taxon>
        <taxon>Alteromonadales</taxon>
        <taxon>Colwelliaceae</taxon>
        <taxon>Thalassotalea</taxon>
    </lineage>
</organism>
<name>A0A1H9ZC48_THASX</name>
<dbReference type="NCBIfam" id="NF046101">
    <property type="entry name" value="PA3496_fam"/>
    <property type="match status" value="1"/>
</dbReference>
<keyword evidence="3" id="KW-1185">Reference proteome</keyword>
<sequence length="59" mass="7136">MSYQESDILRGSDDFSYSEKPIAKEQAEHDQQVRKRLDEILEQKRLKAMFDDEEDWELD</sequence>
<feature type="compositionally biased region" description="Basic and acidic residues" evidence="1">
    <location>
        <begin position="21"/>
        <end position="31"/>
    </location>
</feature>
<evidence type="ECO:0000313" key="3">
    <source>
        <dbReference type="Proteomes" id="UP000199308"/>
    </source>
</evidence>
<proteinExistence type="predicted"/>
<gene>
    <name evidence="2" type="ORF">SAMN05660429_00394</name>
</gene>
<accession>A0A1H9ZC48</accession>
<dbReference type="RefSeq" id="WP_093327254.1">
    <property type="nucleotide sequence ID" value="NZ_AP027363.1"/>
</dbReference>
<dbReference type="Proteomes" id="UP000199308">
    <property type="component" value="Unassembled WGS sequence"/>
</dbReference>
<dbReference type="OrthoDB" id="6228798at2"/>
<dbReference type="AlphaFoldDB" id="A0A1H9ZC48"/>
<dbReference type="InterPro" id="IPR058059">
    <property type="entry name" value="PA3496-like"/>
</dbReference>
<dbReference type="STRING" id="349064.SAMN05660429_00394"/>
<feature type="region of interest" description="Disordered" evidence="1">
    <location>
        <begin position="1"/>
        <end position="31"/>
    </location>
</feature>
<reference evidence="2 3" key="1">
    <citation type="submission" date="2016-10" db="EMBL/GenBank/DDBJ databases">
        <authorList>
            <person name="de Groot N.N."/>
        </authorList>
    </citation>
    <scope>NUCLEOTIDE SEQUENCE [LARGE SCALE GENOMIC DNA]</scope>
    <source>
        <strain evidence="2 3">DSM 19706</strain>
    </source>
</reference>